<comment type="function">
    <text evidence="9">Component of the spindle pole body (SPB) required for the proper execution of spindle pole body (SPB) duplication. Potential role in cross-linking filaments or anchoring other molecules. It is essential for growth.</text>
</comment>
<keyword evidence="5" id="KW-0963">Cytoplasm</keyword>
<comment type="subcellular location">
    <subcellularLocation>
        <location evidence="2">Cytoplasm</location>
        <location evidence="2">Cytoskeleton</location>
        <location evidence="2">Microtubule organizing center</location>
        <location evidence="2">Spindle pole body</location>
    </subcellularLocation>
    <subcellularLocation>
        <location evidence="1">Nucleus</location>
    </subcellularLocation>
</comment>
<accession>A0A0W0DPB7</accession>
<feature type="compositionally biased region" description="Acidic residues" evidence="12">
    <location>
        <begin position="65"/>
        <end position="74"/>
    </location>
</feature>
<evidence type="ECO:0000256" key="7">
    <source>
        <dbReference type="ARBA" id="ARBA00023212"/>
    </source>
</evidence>
<dbReference type="GO" id="GO:0005634">
    <property type="term" value="C:nucleus"/>
    <property type="evidence" value="ECO:0007669"/>
    <property type="project" value="UniProtKB-SubCell"/>
</dbReference>
<evidence type="ECO:0000256" key="4">
    <source>
        <dbReference type="ARBA" id="ARBA00016285"/>
    </source>
</evidence>
<dbReference type="InterPro" id="IPR040593">
    <property type="entry name" value="Spc110_C"/>
</dbReference>
<dbReference type="Pfam" id="PF18520">
    <property type="entry name" value="Spc110_C"/>
    <property type="match status" value="1"/>
</dbReference>
<dbReference type="EMBL" id="LLZZ01000176">
    <property type="protein sequence ID" value="KTA96016.1"/>
    <property type="molecule type" value="Genomic_DNA"/>
</dbReference>
<dbReference type="Gene3D" id="1.10.287.1490">
    <property type="match status" value="1"/>
</dbReference>
<proteinExistence type="inferred from homology"/>
<organism evidence="15 16">
    <name type="scientific">Candida glabrata</name>
    <name type="common">Yeast</name>
    <name type="synonym">Torulopsis glabrata</name>
    <dbReference type="NCBI Taxonomy" id="5478"/>
    <lineage>
        <taxon>Eukaryota</taxon>
        <taxon>Fungi</taxon>
        <taxon>Dikarya</taxon>
        <taxon>Ascomycota</taxon>
        <taxon>Saccharomycotina</taxon>
        <taxon>Saccharomycetes</taxon>
        <taxon>Saccharomycetales</taxon>
        <taxon>Saccharomycetaceae</taxon>
        <taxon>Nakaseomyces</taxon>
    </lineage>
</organism>
<evidence type="ECO:0000256" key="12">
    <source>
        <dbReference type="SAM" id="MobiDB-lite"/>
    </source>
</evidence>
<evidence type="ECO:0000256" key="3">
    <source>
        <dbReference type="ARBA" id="ARBA00005853"/>
    </source>
</evidence>
<feature type="coiled-coil region" evidence="11">
    <location>
        <begin position="225"/>
        <end position="671"/>
    </location>
</feature>
<dbReference type="EMBL" id="LLZZ01000006">
    <property type="protein sequence ID" value="KTB13708.1"/>
    <property type="molecule type" value="Genomic_DNA"/>
</dbReference>
<reference evidence="15 16" key="1">
    <citation type="submission" date="2015-10" db="EMBL/GenBank/DDBJ databases">
        <title>Draft genomes sequences of Candida glabrata isolates 1A, 1B, 2A, 2B, 3A and 3B.</title>
        <authorList>
            <person name="Haavelsrud O.E."/>
            <person name="Gaustad P."/>
        </authorList>
    </citation>
    <scope>NUCLEOTIDE SEQUENCE [LARGE SCALE GENOMIC DNA]</scope>
    <source>
        <strain evidence="15">910700640</strain>
    </source>
</reference>
<dbReference type="VEuPathDB" id="FungiDB:CAGL0A02596g"/>
<dbReference type="SUPFAM" id="SSF57997">
    <property type="entry name" value="Tropomyosin"/>
    <property type="match status" value="1"/>
</dbReference>
<dbReference type="PANTHER" id="PTHR45615:SF63">
    <property type="entry name" value="CHROMOSOME UNDETERMINED SCAFFOLD_10, WHOLE GENOME SHOTGUN SEQUENCE"/>
    <property type="match status" value="1"/>
</dbReference>
<evidence type="ECO:0000256" key="11">
    <source>
        <dbReference type="SAM" id="Coils"/>
    </source>
</evidence>
<evidence type="ECO:0000256" key="5">
    <source>
        <dbReference type="ARBA" id="ARBA00022490"/>
    </source>
</evidence>
<evidence type="ECO:0000256" key="6">
    <source>
        <dbReference type="ARBA" id="ARBA00023054"/>
    </source>
</evidence>
<evidence type="ECO:0000256" key="1">
    <source>
        <dbReference type="ARBA" id="ARBA00004123"/>
    </source>
</evidence>
<dbReference type="VEuPathDB" id="FungiDB:GVI51_A02365"/>
<gene>
    <name evidence="14" type="ORF">AO440_005475</name>
    <name evidence="15" type="ORF">AO440_005689</name>
</gene>
<comment type="caution">
    <text evidence="15">The sequence shown here is derived from an EMBL/GenBank/DDBJ whole genome shotgun (WGS) entry which is preliminary data.</text>
</comment>
<evidence type="ECO:0000256" key="2">
    <source>
        <dbReference type="ARBA" id="ARBA00004317"/>
    </source>
</evidence>
<evidence type="ECO:0000256" key="10">
    <source>
        <dbReference type="ARBA" id="ARBA00032118"/>
    </source>
</evidence>
<keyword evidence="6 11" id="KW-0175">Coiled coil</keyword>
<evidence type="ECO:0000313" key="16">
    <source>
        <dbReference type="Proteomes" id="UP000054886"/>
    </source>
</evidence>
<feature type="region of interest" description="Disordered" evidence="12">
    <location>
        <begin position="15"/>
        <end position="122"/>
    </location>
</feature>
<name>A0A0W0DPB7_CANGB</name>
<dbReference type="VEuPathDB" id="FungiDB:GWK60_A02409"/>
<keyword evidence="8" id="KW-0539">Nucleus</keyword>
<dbReference type="PANTHER" id="PTHR45615">
    <property type="entry name" value="MYOSIN HEAVY CHAIN, NON-MUSCLE"/>
    <property type="match status" value="1"/>
</dbReference>
<feature type="domain" description="Spindle pole body component 110 C-terminal" evidence="13">
    <location>
        <begin position="822"/>
        <end position="872"/>
    </location>
</feature>
<dbReference type="VEuPathDB" id="FungiDB:B1J91_A02596g"/>
<keyword evidence="7" id="KW-0206">Cytoskeleton</keyword>
<evidence type="ECO:0000259" key="13">
    <source>
        <dbReference type="Pfam" id="PF18520"/>
    </source>
</evidence>
<sequence>MSDIKNFEFTPIGYIKSKSGENDAKETLMSPTGASVRSPGSVGHVRKARRRSINDTVNSSRVENDNDTFDETLPELEVRKLPQYRRVPESRTSARNSGVAPQEEQNRNDYSDILSKTSNPIKDQEQKIKDLEHENTVLKVKNVSYRSLLANYSGGSSQNNINLVEEVSIWKTKYLETNDKLLKVKQDFESYVQKMEQEKEVNTDQEKTKEPEVIPIDNPEYIKEREHILEELERVTEDFKNLRDRYNDLEIKFLSIQNELDEKKQEFESSTARLNEEIHTLKSTIDDKDATISEFKRKLGNAEDQLASIDDQNGNQNQKLLHDLKEREDAIDGLKEDIIEKENAIVHYKEEIQDKQNQLKESESKYAEVQKEFEDFKRELKKQTFEFEDGKKSTSRQLQELSVEKIQLEKQVGNLRAQIEKLEQQHRLTQSENNGLRTKLKHIESDLKNEKSRTEVKIKDLTSDLEDARKNLGEANNTIKELHHEIIKNATKSKDQLSEEVVEKDKEIDQLKHRVQRLDEELRTSQAELDKATKNREVDHELEIRRLQNKHELEQESLKRELAHMTDEKERLVDLHRLDIETWERQIEALRKENENLISREHKESNNIEITLQDKNIQIRRLEADIVQLNEERNDILNKLRSLEQAKDRYKSELKDALETISRLRVDLENNKSLKDSKDSLIERKYEKLKDEFKLMKKGYLDEMIKLQSRNRELNSDLQKRMDPSISTSANTTLADKLDYYKLKYNDEVRHNNDLRVINEYLNRVLRASAQDIRLNLLKVENDLNIDIHKENVPLSAPLSSSGGRPYSSAYTREFDKYDYRYHQKGKRFKTVALAVLAVIRMYRAAKKHNWNEQRIRYLQRKIIAKEDRITW</sequence>
<comment type="similarity">
    <text evidence="3">Belongs to the SPC110 family.</text>
</comment>
<evidence type="ECO:0000256" key="9">
    <source>
        <dbReference type="ARBA" id="ARBA00025064"/>
    </source>
</evidence>
<dbReference type="AlphaFoldDB" id="A0A0W0DPB7"/>
<protein>
    <recommendedName>
        <fullName evidence="4">Spindle pole body component 110</fullName>
    </recommendedName>
    <alternativeName>
        <fullName evidence="10">Spindle pole body spacer protein SPC110</fullName>
    </alternativeName>
</protein>
<dbReference type="GO" id="GO:0005816">
    <property type="term" value="C:spindle pole body"/>
    <property type="evidence" value="ECO:0007669"/>
    <property type="project" value="UniProtKB-SubCell"/>
</dbReference>
<evidence type="ECO:0000313" key="15">
    <source>
        <dbReference type="EMBL" id="KTB13708.1"/>
    </source>
</evidence>
<dbReference type="Gene3D" id="6.10.310.10">
    <property type="match status" value="1"/>
</dbReference>
<evidence type="ECO:0000313" key="14">
    <source>
        <dbReference type="EMBL" id="KTA96016.1"/>
    </source>
</evidence>
<evidence type="ECO:0000256" key="8">
    <source>
        <dbReference type="ARBA" id="ARBA00023242"/>
    </source>
</evidence>
<dbReference type="Proteomes" id="UP000054886">
    <property type="component" value="Unassembled WGS sequence"/>
</dbReference>